<protein>
    <submittedName>
        <fullName evidence="8">Uracil permease</fullName>
    </submittedName>
</protein>
<feature type="transmembrane region" description="Helical" evidence="7">
    <location>
        <begin position="203"/>
        <end position="224"/>
    </location>
</feature>
<accession>A0A2K8P356</accession>
<dbReference type="Pfam" id="PF00860">
    <property type="entry name" value="Xan_ur_permease"/>
    <property type="match status" value="1"/>
</dbReference>
<dbReference type="RefSeq" id="WP_100671480.1">
    <property type="nucleotide sequence ID" value="NZ_CP024968.1"/>
</dbReference>
<dbReference type="InterPro" id="IPR006042">
    <property type="entry name" value="Xan_ur_permease"/>
</dbReference>
<evidence type="ECO:0000256" key="1">
    <source>
        <dbReference type="ARBA" id="ARBA00004141"/>
    </source>
</evidence>
<keyword evidence="4 7" id="KW-0812">Transmembrane</keyword>
<evidence type="ECO:0000313" key="9">
    <source>
        <dbReference type="Proteomes" id="UP000232221"/>
    </source>
</evidence>
<dbReference type="GO" id="GO:0042907">
    <property type="term" value="F:xanthine transmembrane transporter activity"/>
    <property type="evidence" value="ECO:0007669"/>
    <property type="project" value="TreeGrafter"/>
</dbReference>
<comment type="similarity">
    <text evidence="2">Belongs to the nucleobase:cation symporter-2 (NCS2) (TC 2.A.40) family.</text>
</comment>
<keyword evidence="6 7" id="KW-0472">Membrane</keyword>
<evidence type="ECO:0000256" key="4">
    <source>
        <dbReference type="ARBA" id="ARBA00022692"/>
    </source>
</evidence>
<feature type="transmembrane region" description="Helical" evidence="7">
    <location>
        <begin position="177"/>
        <end position="196"/>
    </location>
</feature>
<evidence type="ECO:0000256" key="7">
    <source>
        <dbReference type="SAM" id="Phobius"/>
    </source>
</evidence>
<proteinExistence type="inferred from homology"/>
<keyword evidence="3" id="KW-0813">Transport</keyword>
<name>A0A2K8P356_9MOLU</name>
<dbReference type="PANTHER" id="PTHR42810">
    <property type="entry name" value="PURINE PERMEASE C1399.01C-RELATED"/>
    <property type="match status" value="1"/>
</dbReference>
<dbReference type="KEGG" id="mcol:MCOLE_v1c06720"/>
<feature type="transmembrane region" description="Helical" evidence="7">
    <location>
        <begin position="400"/>
        <end position="417"/>
    </location>
</feature>
<keyword evidence="5 7" id="KW-1133">Transmembrane helix</keyword>
<dbReference type="PROSITE" id="PS01116">
    <property type="entry name" value="XANTH_URACIL_PERMASE"/>
    <property type="match status" value="1"/>
</dbReference>
<evidence type="ECO:0000256" key="5">
    <source>
        <dbReference type="ARBA" id="ARBA00022989"/>
    </source>
</evidence>
<dbReference type="GO" id="GO:0005886">
    <property type="term" value="C:plasma membrane"/>
    <property type="evidence" value="ECO:0007669"/>
    <property type="project" value="TreeGrafter"/>
</dbReference>
<evidence type="ECO:0000313" key="8">
    <source>
        <dbReference type="EMBL" id="ATZ21182.1"/>
    </source>
</evidence>
<evidence type="ECO:0000256" key="6">
    <source>
        <dbReference type="ARBA" id="ARBA00023136"/>
    </source>
</evidence>
<feature type="transmembrane region" description="Helical" evidence="7">
    <location>
        <begin position="335"/>
        <end position="355"/>
    </location>
</feature>
<dbReference type="EMBL" id="CP024968">
    <property type="protein sequence ID" value="ATZ21182.1"/>
    <property type="molecule type" value="Genomic_DNA"/>
</dbReference>
<gene>
    <name evidence="8" type="primary">pyrP</name>
    <name evidence="8" type="ORF">MCOLE_v1c06720</name>
</gene>
<reference evidence="8 9" key="1">
    <citation type="submission" date="2017-11" db="EMBL/GenBank/DDBJ databases">
        <title>Genome sequence of Mesoplasma coleopterae BARC 779 (ATCC 49583).</title>
        <authorList>
            <person name="Lo W.-S."/>
            <person name="Kuo C.-H."/>
        </authorList>
    </citation>
    <scope>NUCLEOTIDE SEQUENCE [LARGE SCALE GENOMIC DNA]</scope>
    <source>
        <strain evidence="8 9">BARC 779</strain>
    </source>
</reference>
<feature type="transmembrane region" description="Helical" evidence="7">
    <location>
        <begin position="106"/>
        <end position="127"/>
    </location>
</feature>
<dbReference type="OrthoDB" id="9779092at2"/>
<dbReference type="InterPro" id="IPR006043">
    <property type="entry name" value="NCS2"/>
</dbReference>
<feature type="transmembrane region" description="Helical" evidence="7">
    <location>
        <begin position="25"/>
        <end position="48"/>
    </location>
</feature>
<evidence type="ECO:0000256" key="2">
    <source>
        <dbReference type="ARBA" id="ARBA00008821"/>
    </source>
</evidence>
<dbReference type="NCBIfam" id="TIGR00801">
    <property type="entry name" value="ncs2"/>
    <property type="match status" value="1"/>
</dbReference>
<feature type="transmembrane region" description="Helical" evidence="7">
    <location>
        <begin position="134"/>
        <end position="157"/>
    </location>
</feature>
<feature type="transmembrane region" description="Helical" evidence="7">
    <location>
        <begin position="258"/>
        <end position="278"/>
    </location>
</feature>
<dbReference type="PANTHER" id="PTHR42810:SF2">
    <property type="entry name" value="PURINE PERMEASE C1399.01C-RELATED"/>
    <property type="match status" value="1"/>
</dbReference>
<organism evidence="8 9">
    <name type="scientific">Mesoplasma coleopterae</name>
    <dbReference type="NCBI Taxonomy" id="324078"/>
    <lineage>
        <taxon>Bacteria</taxon>
        <taxon>Bacillati</taxon>
        <taxon>Mycoplasmatota</taxon>
        <taxon>Mollicutes</taxon>
        <taxon>Entomoplasmatales</taxon>
        <taxon>Entomoplasmataceae</taxon>
        <taxon>Mesoplasma</taxon>
    </lineage>
</organism>
<feature type="transmembrane region" description="Helical" evidence="7">
    <location>
        <begin position="367"/>
        <end position="388"/>
    </location>
</feature>
<comment type="subcellular location">
    <subcellularLocation>
        <location evidence="1">Membrane</location>
        <topology evidence="1">Multi-pass membrane protein</topology>
    </subcellularLocation>
</comment>
<dbReference type="Proteomes" id="UP000232221">
    <property type="component" value="Chromosome"/>
</dbReference>
<feature type="transmembrane region" description="Helical" evidence="7">
    <location>
        <begin position="423"/>
        <end position="444"/>
    </location>
</feature>
<dbReference type="AlphaFoldDB" id="A0A2K8P356"/>
<feature type="transmembrane region" description="Helical" evidence="7">
    <location>
        <begin position="54"/>
        <end position="75"/>
    </location>
</feature>
<sequence>MQEVKQEEIGLVLEPRERPKSYGQWFIFSIQHVFAMFGSTVLVPIIINSLAGEIVMTSSMALFCSGVGTLIYIALTKAKVPMYLGSSFAYMTAIGMNYQAYGNSVFVAIMVAGLIYILFGILVYYLGTDFIEKIFPVIVIGPLIMVIGLSAAPSALVNAGITSSKSWTEAAKGYKQWIAALIALFTFMITVIVTLKAKGIAKVIPVMIGILSGFALSLIIHFSMKNSALIDTTKITDVSQWEWYPSFKPLWKQEAKNILPAILAISPLAIIAMAEHIGDHIAMGYITKKDFVKDPGIHRTLIADGISIVFDGIVGGPPNTTYGENTAVVGMTKVASVWVTGGAAVIAIILSFVAPVNQTISMLPEPVMGGVGMIMFGFISINGVRIMVTSKTDFMNMRNVFISATVLVIGVVLSVLGEGIDIGSFNLPGLGLAAFTGIILNLILPTKLNEGFWIIKWVKSKFKK</sequence>
<keyword evidence="9" id="KW-1185">Reference proteome</keyword>
<evidence type="ECO:0000256" key="3">
    <source>
        <dbReference type="ARBA" id="ARBA00022448"/>
    </source>
</evidence>